<dbReference type="InterPro" id="IPR022263">
    <property type="entry name" value="KxYKxGKxW"/>
</dbReference>
<dbReference type="PANTHER" id="PTHR46652">
    <property type="entry name" value="LEUCINE-RICH REPEAT AND IQ DOMAIN-CONTAINING PROTEIN 1-RELATED"/>
    <property type="match status" value="1"/>
</dbReference>
<dbReference type="InterPro" id="IPR009459">
    <property type="entry name" value="MucBP_dom"/>
</dbReference>
<feature type="region of interest" description="Disordered" evidence="4">
    <location>
        <begin position="41"/>
        <end position="232"/>
    </location>
</feature>
<organism evidence="7 8">
    <name type="scientific">Levilactobacillus suantsaii</name>
    <dbReference type="NCBI Taxonomy" id="2292255"/>
    <lineage>
        <taxon>Bacteria</taxon>
        <taxon>Bacillati</taxon>
        <taxon>Bacillota</taxon>
        <taxon>Bacilli</taxon>
        <taxon>Lactobacillales</taxon>
        <taxon>Lactobacillaceae</taxon>
        <taxon>Levilactobacillus</taxon>
    </lineage>
</organism>
<evidence type="ECO:0000256" key="3">
    <source>
        <dbReference type="ARBA" id="ARBA00022737"/>
    </source>
</evidence>
<reference evidence="7 8" key="1">
    <citation type="submission" date="2018-08" db="EMBL/GenBank/DDBJ databases">
        <title>Lactobacillus suantsai sp. nov., isolated from traditional fermented suan-tsai in Taiwan.</title>
        <authorList>
            <person name="Huang C.-H."/>
        </authorList>
    </citation>
    <scope>NUCLEOTIDE SEQUENCE [LARGE SCALE GENOMIC DNA]</scope>
    <source>
        <strain evidence="7 8">BCRC 12945</strain>
    </source>
</reference>
<feature type="compositionally biased region" description="Low complexity" evidence="4">
    <location>
        <begin position="861"/>
        <end position="878"/>
    </location>
</feature>
<dbReference type="InterPro" id="IPR025875">
    <property type="entry name" value="Leu-rich_rpt_4"/>
</dbReference>
<gene>
    <name evidence="7" type="ORF">DXH47_05940</name>
</gene>
<keyword evidence="3" id="KW-0677">Repeat</keyword>
<feature type="domain" description="MucBP" evidence="6">
    <location>
        <begin position="743"/>
        <end position="804"/>
    </location>
</feature>
<dbReference type="Proteomes" id="UP000290602">
    <property type="component" value="Unassembled WGS sequence"/>
</dbReference>
<dbReference type="AlphaFoldDB" id="A0A4V1LFE2"/>
<dbReference type="NCBIfam" id="TIGR01167">
    <property type="entry name" value="LPXTG_anchor"/>
    <property type="match status" value="1"/>
</dbReference>
<evidence type="ECO:0000259" key="6">
    <source>
        <dbReference type="Pfam" id="PF06458"/>
    </source>
</evidence>
<sequence>MMKPMTTKEHYKMYKKGKLWVFAGIFTVTLGLNVGESQTAHAATTDATTTGEEKTTTKAGTASKTVTLKSAQDKVTTATTADDQTTEEDKTGEATPDQPATDQDTTNQQNSDQTTPKTDQQNADQADTGQANNQSTTTSQESSGQTETTLQDNDQATTDQQTAGQAATDQPATTQTTPDQVATDSTESNQQNNQTTTTDQPATDQTTASQQGTDQPTPPQSTTSQPENESANQAVIDKTDEDSMATTQESTLRQPVAEVMSLGDEPATPTVASIKAAAATVNAPVAVPTADESIDEWMPNKTLQQWVLYALNNAGVGKTWTSVDQITKEDMLYLTGKLSSQSMHGTTYIDGKSSFSLEGLQYATNLTELDLLNNVNSNPYMMRGDITDISPLSALTNLTWLQLGGNRISDITPIAGLKKVTYLVLGMNSIADFSSLNPAQYTDGLSIGQQFVELETVYVPKVDASQGYYPEYTTVNPVKAPQGMTMSAKYPMAVALPVVSLTQSEVASTVKIFWTGGAMALSPDGTEITYKVAYNQEPWYAKDTAEYGVPTNFGYDQQVPGDYLYSMVANFTMSGYGDSLVVSLVTPYVTADAAQSITVNYVDEAGKALRDPDVLSDGLIGEPYTLTAPDIDGYTLTEMPANATGTYSDQPQTVTFVYKEAVGTITVTYQDDQGNQLLEPETLTGKVGEAYTVPAKTIDGYTLTETPANATGTYTQDAQTVAFVYTKDTTPVTPPTPPTQTVTVTVHHQTADGTTVAPDVTLTGEQGDAYTTEPVEIPGYTLVTTPDNDSGTFGASDSTVTYIYAKDVEEGEGGDQVTPETPTPDTKPDKTKPGPNQTKPTGKPGIEADQAVRGGSANQITGTTRRGTTTPTQLGTTTNSAADKVNLKSMPTQQPATQTPQDQAKAATTLPQTNDQTISGWWGAALLALLGSVVGFKRKFKE</sequence>
<dbReference type="PROSITE" id="PS51450">
    <property type="entry name" value="LRR"/>
    <property type="match status" value="1"/>
</dbReference>
<accession>A0A4V1LFE2</accession>
<evidence type="ECO:0000256" key="1">
    <source>
        <dbReference type="ARBA" id="ARBA00022614"/>
    </source>
</evidence>
<evidence type="ECO:0000313" key="7">
    <source>
        <dbReference type="EMBL" id="RXI78776.1"/>
    </source>
</evidence>
<name>A0A4V1LFE2_9LACO</name>
<feature type="compositionally biased region" description="Polar residues" evidence="4">
    <location>
        <begin position="116"/>
        <end position="127"/>
    </location>
</feature>
<feature type="domain" description="MucBP" evidence="6">
    <location>
        <begin position="664"/>
        <end position="726"/>
    </location>
</feature>
<feature type="compositionally biased region" description="Low complexity" evidence="4">
    <location>
        <begin position="57"/>
        <end position="83"/>
    </location>
</feature>
<dbReference type="EMBL" id="QXIL01000008">
    <property type="protein sequence ID" value="RXI78776.1"/>
    <property type="molecule type" value="Genomic_DNA"/>
</dbReference>
<feature type="transmembrane region" description="Helical" evidence="5">
    <location>
        <begin position="918"/>
        <end position="936"/>
    </location>
</feature>
<dbReference type="InterPro" id="IPR032675">
    <property type="entry name" value="LRR_dom_sf"/>
</dbReference>
<evidence type="ECO:0000313" key="8">
    <source>
        <dbReference type="Proteomes" id="UP000290602"/>
    </source>
</evidence>
<dbReference type="OrthoDB" id="2256803at2"/>
<dbReference type="InterPro" id="IPR050836">
    <property type="entry name" value="SDS22/Internalin_LRR"/>
</dbReference>
<keyword evidence="5" id="KW-0472">Membrane</keyword>
<dbReference type="Pfam" id="PF06458">
    <property type="entry name" value="MucBP"/>
    <property type="match status" value="3"/>
</dbReference>
<dbReference type="Pfam" id="PF12799">
    <property type="entry name" value="LRR_4"/>
    <property type="match status" value="1"/>
</dbReference>
<keyword evidence="8" id="KW-1185">Reference proteome</keyword>
<dbReference type="InterPro" id="IPR001611">
    <property type="entry name" value="Leu-rich_rpt"/>
</dbReference>
<dbReference type="Gene3D" id="3.80.10.10">
    <property type="entry name" value="Ribonuclease Inhibitor"/>
    <property type="match status" value="1"/>
</dbReference>
<protein>
    <submittedName>
        <fullName evidence="7">LPXTG cell wall anchor domain-containing protein</fullName>
    </submittedName>
</protein>
<dbReference type="PANTHER" id="PTHR46652:SF3">
    <property type="entry name" value="LEUCINE-RICH REPEAT-CONTAINING PROTEIN 9"/>
    <property type="match status" value="1"/>
</dbReference>
<dbReference type="RefSeq" id="WP_129032443.1">
    <property type="nucleotide sequence ID" value="NZ_QXIL01000008.1"/>
</dbReference>
<feature type="compositionally biased region" description="Low complexity" evidence="4">
    <location>
        <begin position="128"/>
        <end position="226"/>
    </location>
</feature>
<feature type="domain" description="MucBP" evidence="6">
    <location>
        <begin position="597"/>
        <end position="659"/>
    </location>
</feature>
<feature type="compositionally biased region" description="Low complexity" evidence="4">
    <location>
        <begin position="891"/>
        <end position="909"/>
    </location>
</feature>
<dbReference type="Pfam" id="PF19258">
    <property type="entry name" value="KxYKxGKxW_sig"/>
    <property type="match status" value="1"/>
</dbReference>
<feature type="region of interest" description="Disordered" evidence="4">
    <location>
        <begin position="808"/>
        <end position="911"/>
    </location>
</feature>
<feature type="compositionally biased region" description="Low complexity" evidence="4">
    <location>
        <begin position="94"/>
        <end position="115"/>
    </location>
</feature>
<feature type="compositionally biased region" description="Low complexity" evidence="4">
    <location>
        <begin position="41"/>
        <end position="50"/>
    </location>
</feature>
<evidence type="ECO:0000256" key="2">
    <source>
        <dbReference type="ARBA" id="ARBA00022729"/>
    </source>
</evidence>
<keyword evidence="1" id="KW-0433">Leucine-rich repeat</keyword>
<evidence type="ECO:0000256" key="4">
    <source>
        <dbReference type="SAM" id="MobiDB-lite"/>
    </source>
</evidence>
<dbReference type="SUPFAM" id="SSF52058">
    <property type="entry name" value="L domain-like"/>
    <property type="match status" value="1"/>
</dbReference>
<dbReference type="Gene3D" id="3.10.20.320">
    <property type="entry name" value="Putative peptidoglycan bound protein (lpxtg motif)"/>
    <property type="match status" value="3"/>
</dbReference>
<dbReference type="NCBIfam" id="TIGR03715">
    <property type="entry name" value="KxYKxGKxW"/>
    <property type="match status" value="1"/>
</dbReference>
<keyword evidence="5" id="KW-0812">Transmembrane</keyword>
<keyword evidence="2" id="KW-0732">Signal</keyword>
<keyword evidence="5" id="KW-1133">Transmembrane helix</keyword>
<comment type="caution">
    <text evidence="7">The sequence shown here is derived from an EMBL/GenBank/DDBJ whole genome shotgun (WGS) entry which is preliminary data.</text>
</comment>
<evidence type="ECO:0000256" key="5">
    <source>
        <dbReference type="SAM" id="Phobius"/>
    </source>
</evidence>
<proteinExistence type="predicted"/>